<comment type="caution">
    <text evidence="1">The sequence shown here is derived from an EMBL/GenBank/DDBJ whole genome shotgun (WGS) entry which is preliminary data.</text>
</comment>
<name>A0ACC0IJE5_9ERIC</name>
<evidence type="ECO:0000313" key="1">
    <source>
        <dbReference type="EMBL" id="KAI8024624.1"/>
    </source>
</evidence>
<gene>
    <name evidence="1" type="ORF">LOK49_LG02G03318</name>
</gene>
<accession>A0ACC0IJE5</accession>
<proteinExistence type="predicted"/>
<reference evidence="1 2" key="1">
    <citation type="journal article" date="2022" name="Plant J.">
        <title>Chromosome-level genome of Camellia lanceoleosa provides a valuable resource for understanding genome evolution and self-incompatibility.</title>
        <authorList>
            <person name="Gong W."/>
            <person name="Xiao S."/>
            <person name="Wang L."/>
            <person name="Liao Z."/>
            <person name="Chang Y."/>
            <person name="Mo W."/>
            <person name="Hu G."/>
            <person name="Li W."/>
            <person name="Zhao G."/>
            <person name="Zhu H."/>
            <person name="Hu X."/>
            <person name="Ji K."/>
            <person name="Xiang X."/>
            <person name="Song Q."/>
            <person name="Yuan D."/>
            <person name="Jin S."/>
            <person name="Zhang L."/>
        </authorList>
    </citation>
    <scope>NUCLEOTIDE SEQUENCE [LARGE SCALE GENOMIC DNA]</scope>
    <source>
        <strain evidence="1">SQ_2022a</strain>
    </source>
</reference>
<keyword evidence="2" id="KW-1185">Reference proteome</keyword>
<protein>
    <submittedName>
        <fullName evidence="1">Uncharacterized protein</fullName>
    </submittedName>
</protein>
<dbReference type="EMBL" id="CM045760">
    <property type="protein sequence ID" value="KAI8024624.1"/>
    <property type="molecule type" value="Genomic_DNA"/>
</dbReference>
<evidence type="ECO:0000313" key="2">
    <source>
        <dbReference type="Proteomes" id="UP001060215"/>
    </source>
</evidence>
<sequence length="123" mass="13466">MPSSRVWFNPYSKPTAAAIPTGRASDHSNIPSAKPEQCHTSSSLLLQSMILIIAECSSSQQSGLNMKQALQQAHYSSHSNWRGLRPCQLQQPQSENHGQCHHSPSPHSSSHNSALSIILQPPY</sequence>
<dbReference type="Proteomes" id="UP001060215">
    <property type="component" value="Chromosome 3"/>
</dbReference>
<organism evidence="1 2">
    <name type="scientific">Camellia lanceoleosa</name>
    <dbReference type="NCBI Taxonomy" id="1840588"/>
    <lineage>
        <taxon>Eukaryota</taxon>
        <taxon>Viridiplantae</taxon>
        <taxon>Streptophyta</taxon>
        <taxon>Embryophyta</taxon>
        <taxon>Tracheophyta</taxon>
        <taxon>Spermatophyta</taxon>
        <taxon>Magnoliopsida</taxon>
        <taxon>eudicotyledons</taxon>
        <taxon>Gunneridae</taxon>
        <taxon>Pentapetalae</taxon>
        <taxon>asterids</taxon>
        <taxon>Ericales</taxon>
        <taxon>Theaceae</taxon>
        <taxon>Camellia</taxon>
    </lineage>
</organism>